<protein>
    <submittedName>
        <fullName evidence="1">Ferritin, LIPID BINDING PROTEIN</fullName>
    </submittedName>
</protein>
<evidence type="ECO:0000313" key="1">
    <source>
        <dbReference type="EMBL" id="DAE06441.1"/>
    </source>
</evidence>
<organism evidence="1">
    <name type="scientific">Siphoviridae sp. ctb8j11</name>
    <dbReference type="NCBI Taxonomy" id="2825564"/>
    <lineage>
        <taxon>Viruses</taxon>
        <taxon>Duplodnaviria</taxon>
        <taxon>Heunggongvirae</taxon>
        <taxon>Uroviricota</taxon>
        <taxon>Caudoviricetes</taxon>
    </lineage>
</organism>
<sequence>MARLKEKFNFESGAFASIRDAAKEATGAYQDAARRLDTLKEWVLIEFGMPKTADVIHKLAHAQPVRFDVIGDLLHQRHILQIYPATEEYRGAPETLDDVFEEIIDALQKIENALHECVKVCDENGVYPLGRGFENLQMENSASYEKFLYAWQMYSENEMGATSFENWIEDLFEEEGA</sequence>
<proteinExistence type="predicted"/>
<reference evidence="1" key="1">
    <citation type="journal article" date="2021" name="Proc. Natl. Acad. Sci. U.S.A.">
        <title>A Catalog of Tens of Thousands of Viruses from Human Metagenomes Reveals Hidden Associations with Chronic Diseases.</title>
        <authorList>
            <person name="Tisza M.J."/>
            <person name="Buck C.B."/>
        </authorList>
    </citation>
    <scope>NUCLEOTIDE SEQUENCE</scope>
    <source>
        <strain evidence="1">Ctb8j11</strain>
    </source>
</reference>
<accession>A0A8S5PJ60</accession>
<dbReference type="EMBL" id="BK015437">
    <property type="protein sequence ID" value="DAE06441.1"/>
    <property type="molecule type" value="Genomic_DNA"/>
</dbReference>
<name>A0A8S5PJ60_9CAUD</name>